<dbReference type="SUPFAM" id="SSF49464">
    <property type="entry name" value="Carboxypeptidase regulatory domain-like"/>
    <property type="match status" value="1"/>
</dbReference>
<name>A0ABR1AET9_POLSC</name>
<feature type="compositionally biased region" description="Low complexity" evidence="10">
    <location>
        <begin position="1936"/>
        <end position="1947"/>
    </location>
</feature>
<dbReference type="Proteomes" id="UP001359485">
    <property type="component" value="Unassembled WGS sequence"/>
</dbReference>
<evidence type="ECO:0000256" key="5">
    <source>
        <dbReference type="ARBA" id="ARBA00022692"/>
    </source>
</evidence>
<dbReference type="InterPro" id="IPR008969">
    <property type="entry name" value="CarboxyPept-like_regulatory"/>
</dbReference>
<dbReference type="Pfam" id="PF25021">
    <property type="entry name" value="TEN_NHL"/>
    <property type="match status" value="1"/>
</dbReference>
<dbReference type="InterPro" id="IPR011042">
    <property type="entry name" value="6-blade_b-propeller_TolB-like"/>
</dbReference>
<dbReference type="InterPro" id="IPR056823">
    <property type="entry name" value="TEN-like_YD-shell"/>
</dbReference>
<feature type="domain" description="Tox-GHH" evidence="11">
    <location>
        <begin position="1831"/>
        <end position="1908"/>
    </location>
</feature>
<evidence type="ECO:0000259" key="15">
    <source>
        <dbReference type="Pfam" id="PF25023"/>
    </source>
</evidence>
<evidence type="ECO:0000259" key="11">
    <source>
        <dbReference type="Pfam" id="PF15636"/>
    </source>
</evidence>
<evidence type="ECO:0000313" key="17">
    <source>
        <dbReference type="Proteomes" id="UP001359485"/>
    </source>
</evidence>
<dbReference type="SUPFAM" id="SSF101898">
    <property type="entry name" value="NHL repeat"/>
    <property type="match status" value="1"/>
</dbReference>
<evidence type="ECO:0000256" key="8">
    <source>
        <dbReference type="ARBA" id="ARBA00023136"/>
    </source>
</evidence>
<evidence type="ECO:0000256" key="9">
    <source>
        <dbReference type="ARBA" id="ARBA00023157"/>
    </source>
</evidence>
<gene>
    <name evidence="16" type="ORF">RUM44_002432</name>
</gene>
<protein>
    <recommendedName>
        <fullName evidence="18">Tox-GHH domain-containing protein</fullName>
    </recommendedName>
</protein>
<dbReference type="PANTHER" id="PTHR11219:SF69">
    <property type="entry name" value="TENEURIN-A"/>
    <property type="match status" value="1"/>
</dbReference>
<dbReference type="InterPro" id="IPR028916">
    <property type="entry name" value="Tox-GHH_dom"/>
</dbReference>
<evidence type="ECO:0000256" key="10">
    <source>
        <dbReference type="SAM" id="MobiDB-lite"/>
    </source>
</evidence>
<dbReference type="Pfam" id="PF15636">
    <property type="entry name" value="Tox-GHH"/>
    <property type="match status" value="1"/>
</dbReference>
<dbReference type="PANTHER" id="PTHR11219">
    <property type="entry name" value="TENEURIN AND N-ACETYLGLUCOSAMINE-1-PHOSPHODIESTER ALPHA-N-ACETYLGLUCOSAMINIDASE"/>
    <property type="match status" value="1"/>
</dbReference>
<feature type="compositionally biased region" description="Basic residues" evidence="10">
    <location>
        <begin position="1914"/>
        <end position="1933"/>
    </location>
</feature>
<feature type="domain" description="Teneurin 1-4-like FN-plug" evidence="12">
    <location>
        <begin position="180"/>
        <end position="262"/>
    </location>
</feature>
<dbReference type="Pfam" id="PF25023">
    <property type="entry name" value="TEN_YD-shell"/>
    <property type="match status" value="1"/>
</dbReference>
<evidence type="ECO:0000259" key="12">
    <source>
        <dbReference type="Pfam" id="PF24329"/>
    </source>
</evidence>
<evidence type="ECO:0000256" key="1">
    <source>
        <dbReference type="ARBA" id="ARBA00004167"/>
    </source>
</evidence>
<dbReference type="InterPro" id="IPR051216">
    <property type="entry name" value="Teneurin"/>
</dbReference>
<sequence length="2032" mass="228192">MRGRVVTPQGLGIVGIRVSVDKDSRFGFTLTRSGGWYDVLVNGGGAVTLQFQRSPFKPLTKTVFVPWNQIVVLPPIQMHLGELESDETSKNQTLPPDYYTRMGIYFENSIKFLSMDSCPDHTDLNPIVVSSWAPEKKGPVFGKSALLSETQIVQESILIPGSDLHLMYQSSQSAGYFSLLYMRLTGNQIPSTLTHVHVRVEIEGSIYTKMYEADPDLTHIFAWNKRNVYKQKVYGVALAKISIGYQYSSCVNVIWETQTATLNGFVVDISDIGGWSLDVHHHYNFHEGILQRGDGLTLNLKNYPRMVKVLMGTGLQRPLKCTDCNGPAKDAKLLTPVALTTGPDGSLYVGDFNLVRRITPEGNVYTVYQLSATQVSYQYYLTVSPADGKLYISNPESHQIIKVLILEPVEEPALNGDVVVGSGERCVPGDQSNCGDFGPAKQAKLAHPKGLVIASDRTMYIADGTNIRAVDSKDIIHTLVGHHGHSNHWQPIPCKSAIPASQVQLQWPTGLVLSPLDGSLYFIDDRLVLKLTSDQKIKVVAGSALHCQTKNSTSEVPAGSNSGEDVDARGSTLGSLLAIAFSPTGDLYLAQSDSRKINTIKVVDSSGRISDFAGKGVVNEIRTEGCDCKNTTSTLTKEMCCEVQNDDSNKETLLSSNAKLYQISAIAIGPDGIVYVADQGSLHILSLEHYLPVHDENGEFKIPYPASMEMYVFNRYGQHISTRDLTSGKTKYSFLYSKNTSFGKLSTITDPSGNKILFLRDYSNIVSTIENAQDHKSDLKISGIGFLVKFSQKGKSEIDFEYDSISGLLSSRSDSTGGGGGQTIIYRYDKYGRVSSVILPTGEMIELTSRLSSENKLEVVVSGLDGRETVLTMDGVGAKRLTIQQGDSTTELVSYKNGTLISRANWGVSVDSVAVARFPLLELSLPIEAEMLPMWSLQKNQIGESFNEMEWKYSLVGDINSKTQQTVRRDIYVNKTKVLGIELDQSDSKEVVYNQEGEKLLTFNYSSVGLPVAWVPHFGHPVNVSYDRFNRLESWSWGNQKETYTYERHGLLSAMNNPNDGTIGFSYNDLNMLSKLTLPSGRAFQFTYDSEGGIRHITLPSGTKHSFSCQPSLGFIRVTYTPPGSTRSYIQHYSNEGALLQTVYPGDGARVIYRYHKSGLLSEVIHGDGKSEINYSAVASGSPSEVTHSEKDLEYKWDLTHSGGKLIEERIDFGSKTGLSNAKLTYEYDDNFRVTMISGRIGGQNLPELNIGYSPKTGSVEQIGQFRVSKPKANETTVFDGTALFSRKINEYFQEIEIAVTIHRMEVFRMEFSYDLRSRISQTRTYTRNVGVNSYTNTKNFTWDPDGQLIGVEAQEPWGFKYDANGNMLALNYRGNTIPMEYNVMDRIVKFGEGQYKYDNRGLVIQNAREERFHYNAKGLLVRATKRGRFDVRYYYDHLDRLSSRKDNYGNVTQFFYTNHERPNEVSQIYSPRDGKLMSLVYDDRGHLIYAQVYRHKYYIATDECGTPVMVFNQYGEGIREIMRSPYGHIVYDSNPYLYLPVDFCGGLLDQVTSLVHMQSGQVYDPLIGQWMTPNWETIFSRISSPNHLHLYRFNGNDPINVRSKRSQLTDTESWLKILGYNVKNLAPQIYSDEFPSVNSNLGPGAGGELAPKGLLRQELTDSPSFKVASGFVANMDEKKLTVRELSSIQKSKVKKISILHSWQNILNFGKPGVNSDPPFGKGIMVTRTKSGMAVLNSVPSANPIYRDVFTSVFNRSFLLDLRLLIHGAQQDAFFFVKPETWKVSDDRGQLKRLGSQVNTTFHEKDQEMADIKIYNSGTVINLRYGTTPEKEKNRLLHHAKGQALRKAWHRERDLLRLGFPGSVDWSQSEIEEILKVGYSLSFEGEYVHDINEYPELAEDPFNIKFVKKENYKNVRKRKKRSVKSKRKKKRDHRQQQQQQEQQLQSKLVNSEKDVEFDRHTLLKEISSEVELSNQNYDVKDFKKILSDGNVRRDPVPPVADETIVISGSNAVETDSNSKKCHVWWLSWITAC</sequence>
<evidence type="ECO:0000256" key="3">
    <source>
        <dbReference type="ARBA" id="ARBA00022475"/>
    </source>
</evidence>
<feature type="domain" description="Teneurin TTR-like" evidence="13">
    <location>
        <begin position="1"/>
        <end position="78"/>
    </location>
</feature>
<evidence type="ECO:0000256" key="4">
    <source>
        <dbReference type="ARBA" id="ARBA00022536"/>
    </source>
</evidence>
<evidence type="ECO:0000256" key="6">
    <source>
        <dbReference type="ARBA" id="ARBA00022737"/>
    </source>
</evidence>
<keyword evidence="8" id="KW-0472">Membrane</keyword>
<dbReference type="InterPro" id="IPR057627">
    <property type="entry name" value="FN-plug_TEN1-4"/>
</dbReference>
<keyword evidence="6" id="KW-0677">Repeat</keyword>
<keyword evidence="3" id="KW-1003">Cell membrane</keyword>
<feature type="domain" description="Teneurin NHL" evidence="14">
    <location>
        <begin position="304"/>
        <end position="684"/>
    </location>
</feature>
<reference evidence="16 17" key="1">
    <citation type="submission" date="2023-09" db="EMBL/GenBank/DDBJ databases">
        <title>Genomes of two closely related lineages of the louse Polyplax serrata with different host specificities.</title>
        <authorList>
            <person name="Martinu J."/>
            <person name="Tarabai H."/>
            <person name="Stefka J."/>
            <person name="Hypsa V."/>
        </authorList>
    </citation>
    <scope>NUCLEOTIDE SEQUENCE [LARGE SCALE GENOMIC DNA]</scope>
    <source>
        <strain evidence="16">98ZLc_SE</strain>
    </source>
</reference>
<keyword evidence="17" id="KW-1185">Reference proteome</keyword>
<keyword evidence="7" id="KW-1133">Transmembrane helix</keyword>
<comment type="subcellular location">
    <subcellularLocation>
        <location evidence="2">Cell membrane</location>
    </subcellularLocation>
    <subcellularLocation>
        <location evidence="1">Membrane</location>
        <topology evidence="1">Single-pass membrane protein</topology>
    </subcellularLocation>
</comment>
<dbReference type="Pfam" id="PF25020">
    <property type="entry name" value="TTR_TEN1-4"/>
    <property type="match status" value="1"/>
</dbReference>
<feature type="domain" description="Teneurin-like YD-shell" evidence="15">
    <location>
        <begin position="697"/>
        <end position="1600"/>
    </location>
</feature>
<dbReference type="InterPro" id="IPR006530">
    <property type="entry name" value="YD"/>
</dbReference>
<evidence type="ECO:0000313" key="16">
    <source>
        <dbReference type="EMBL" id="KAK6617990.1"/>
    </source>
</evidence>
<dbReference type="EMBL" id="JAWJWF010000050">
    <property type="protein sequence ID" value="KAK6617990.1"/>
    <property type="molecule type" value="Genomic_DNA"/>
</dbReference>
<comment type="caution">
    <text evidence="16">The sequence shown here is derived from an EMBL/GenBank/DDBJ whole genome shotgun (WGS) entry which is preliminary data.</text>
</comment>
<evidence type="ECO:0000259" key="14">
    <source>
        <dbReference type="Pfam" id="PF25021"/>
    </source>
</evidence>
<evidence type="ECO:0000256" key="2">
    <source>
        <dbReference type="ARBA" id="ARBA00004236"/>
    </source>
</evidence>
<evidence type="ECO:0008006" key="18">
    <source>
        <dbReference type="Google" id="ProtNLM"/>
    </source>
</evidence>
<dbReference type="Gene3D" id="2.180.10.10">
    <property type="entry name" value="RHS repeat-associated core"/>
    <property type="match status" value="2"/>
</dbReference>
<keyword evidence="5" id="KW-0812">Transmembrane</keyword>
<keyword evidence="4" id="KW-0245">EGF-like domain</keyword>
<dbReference type="Pfam" id="PF24329">
    <property type="entry name" value="FN-plug_TEN1-4"/>
    <property type="match status" value="1"/>
</dbReference>
<keyword evidence="9" id="KW-1015">Disulfide bond</keyword>
<dbReference type="Gene3D" id="2.120.10.30">
    <property type="entry name" value="TolB, C-terminal domain"/>
    <property type="match status" value="2"/>
</dbReference>
<accession>A0ABR1AET9</accession>
<feature type="region of interest" description="Disordered" evidence="10">
    <location>
        <begin position="1913"/>
        <end position="1952"/>
    </location>
</feature>
<dbReference type="NCBIfam" id="TIGR01643">
    <property type="entry name" value="YD_repeat_2x"/>
    <property type="match status" value="1"/>
</dbReference>
<organism evidence="16 17">
    <name type="scientific">Polyplax serrata</name>
    <name type="common">Common mouse louse</name>
    <dbReference type="NCBI Taxonomy" id="468196"/>
    <lineage>
        <taxon>Eukaryota</taxon>
        <taxon>Metazoa</taxon>
        <taxon>Ecdysozoa</taxon>
        <taxon>Arthropoda</taxon>
        <taxon>Hexapoda</taxon>
        <taxon>Insecta</taxon>
        <taxon>Pterygota</taxon>
        <taxon>Neoptera</taxon>
        <taxon>Paraneoptera</taxon>
        <taxon>Psocodea</taxon>
        <taxon>Troctomorpha</taxon>
        <taxon>Phthiraptera</taxon>
        <taxon>Anoplura</taxon>
        <taxon>Polyplacidae</taxon>
        <taxon>Polyplax</taxon>
    </lineage>
</organism>
<proteinExistence type="predicted"/>
<dbReference type="InterPro" id="IPR056820">
    <property type="entry name" value="TEN_TTR-like"/>
</dbReference>
<evidence type="ECO:0000256" key="7">
    <source>
        <dbReference type="ARBA" id="ARBA00022989"/>
    </source>
</evidence>
<evidence type="ECO:0000259" key="13">
    <source>
        <dbReference type="Pfam" id="PF25020"/>
    </source>
</evidence>
<dbReference type="InterPro" id="IPR056822">
    <property type="entry name" value="TEN_NHL"/>
</dbReference>